<protein>
    <submittedName>
        <fullName evidence="1">Uncharacterized protein</fullName>
    </submittedName>
</protein>
<organism evidence="1 2">
    <name type="scientific">Allokutzneria oryzae</name>
    <dbReference type="NCBI Taxonomy" id="1378989"/>
    <lineage>
        <taxon>Bacteria</taxon>
        <taxon>Bacillati</taxon>
        <taxon>Actinomycetota</taxon>
        <taxon>Actinomycetes</taxon>
        <taxon>Pseudonocardiales</taxon>
        <taxon>Pseudonocardiaceae</taxon>
        <taxon>Allokutzneria</taxon>
    </lineage>
</organism>
<gene>
    <name evidence="1" type="ORF">ACFFQA_37520</name>
</gene>
<proteinExistence type="predicted"/>
<name>A0ABV6A926_9PSEU</name>
<keyword evidence="2" id="KW-1185">Reference proteome</keyword>
<evidence type="ECO:0000313" key="2">
    <source>
        <dbReference type="Proteomes" id="UP001589693"/>
    </source>
</evidence>
<dbReference type="RefSeq" id="WP_377862578.1">
    <property type="nucleotide sequence ID" value="NZ_JBHLZU010000037.1"/>
</dbReference>
<evidence type="ECO:0000313" key="1">
    <source>
        <dbReference type="EMBL" id="MFB9909666.1"/>
    </source>
</evidence>
<sequence length="132" mass="14650">MPGRRTPSPNQLDLFFEAPEELKVRPAIPDIRPPSGVGGKPEVADAVLDGVLRGRYGLIESTGRMVALDGDGHCRITEDEDVLESLLSQGYLLHGDTVSVRHGAIRRDVVLLRLSPTGELLHRRWRLLRPTR</sequence>
<dbReference type="EMBL" id="JBHLZU010000037">
    <property type="protein sequence ID" value="MFB9909666.1"/>
    <property type="molecule type" value="Genomic_DNA"/>
</dbReference>
<dbReference type="Proteomes" id="UP001589693">
    <property type="component" value="Unassembled WGS sequence"/>
</dbReference>
<reference evidence="1 2" key="1">
    <citation type="submission" date="2024-09" db="EMBL/GenBank/DDBJ databases">
        <authorList>
            <person name="Sun Q."/>
            <person name="Mori K."/>
        </authorList>
    </citation>
    <scope>NUCLEOTIDE SEQUENCE [LARGE SCALE GENOMIC DNA]</scope>
    <source>
        <strain evidence="1 2">TBRC 7907</strain>
    </source>
</reference>
<accession>A0ABV6A926</accession>
<comment type="caution">
    <text evidence="1">The sequence shown here is derived from an EMBL/GenBank/DDBJ whole genome shotgun (WGS) entry which is preliminary data.</text>
</comment>